<reference evidence="1" key="1">
    <citation type="submission" date="2022-07" db="EMBL/GenBank/DDBJ databases">
        <title>Phylogenomic reconstructions and comparative analyses of Kickxellomycotina fungi.</title>
        <authorList>
            <person name="Reynolds N.K."/>
            <person name="Stajich J.E."/>
            <person name="Barry K."/>
            <person name="Grigoriev I.V."/>
            <person name="Crous P."/>
            <person name="Smith M.E."/>
        </authorList>
    </citation>
    <scope>NUCLEOTIDE SEQUENCE</scope>
    <source>
        <strain evidence="1">CBS 109366</strain>
    </source>
</reference>
<organism evidence="1 2">
    <name type="scientific">Coemansia nantahalensis</name>
    <dbReference type="NCBI Taxonomy" id="2789366"/>
    <lineage>
        <taxon>Eukaryota</taxon>
        <taxon>Fungi</taxon>
        <taxon>Fungi incertae sedis</taxon>
        <taxon>Zoopagomycota</taxon>
        <taxon>Kickxellomycotina</taxon>
        <taxon>Kickxellomycetes</taxon>
        <taxon>Kickxellales</taxon>
        <taxon>Kickxellaceae</taxon>
        <taxon>Coemansia</taxon>
    </lineage>
</organism>
<gene>
    <name evidence="1" type="ORF">IWQ57_001760</name>
</gene>
<dbReference type="Proteomes" id="UP001140234">
    <property type="component" value="Unassembled WGS sequence"/>
</dbReference>
<name>A0ACC1K2Q1_9FUNG</name>
<feature type="non-terminal residue" evidence="1">
    <location>
        <position position="606"/>
    </location>
</feature>
<keyword evidence="2" id="KW-1185">Reference proteome</keyword>
<evidence type="ECO:0000313" key="1">
    <source>
        <dbReference type="EMBL" id="KAJ2772451.1"/>
    </source>
</evidence>
<accession>A0ACC1K2Q1</accession>
<dbReference type="EMBL" id="JANBUJ010000370">
    <property type="protein sequence ID" value="KAJ2772451.1"/>
    <property type="molecule type" value="Genomic_DNA"/>
</dbReference>
<evidence type="ECO:0000313" key="2">
    <source>
        <dbReference type="Proteomes" id="UP001140234"/>
    </source>
</evidence>
<proteinExistence type="predicted"/>
<protein>
    <submittedName>
        <fullName evidence="1">Uncharacterized protein</fullName>
    </submittedName>
</protein>
<comment type="caution">
    <text evidence="1">The sequence shown here is derived from an EMBL/GenBank/DDBJ whole genome shotgun (WGS) entry which is preliminary data.</text>
</comment>
<sequence>MGGVSQAFPATAWPLNRSEAGVGHVVLAPAGLGGSVALVPALAPARPCSDGAAGVRWHPASVPHGLRVRGMLTEPRAPVALRPPTRIPGFLAQDAGPSYCHMVYNFRRAHSDLDIPHELLASAFRDAKETGSRDGIPSAKGGTVAVCRPALGEQQPTHPPPGADTGGDAAEDWLAVLRHKRNVDAVLSGRAAHEDASELPRGPLWSSRREWAMYAGGECGNELWALPLPLADDAAQGFPSLQRRDTDCAAGAEVRPSIEFTTPIRQVVARASHPGFACVRTDSMVATVALSQYHEGAEWEPHVDADVAGHPYSYDSGDRWTCHASWSPWRAAESALASGTGAVRLWDCAAGRETLLGNADQAGEYDIQWNCCEYWSSPRQLLCANPDTLYCLDARVGCTRTAVMSLAESPFASTGEVFTAICPSALHPLHAVAASSHAIRVFDQRYLRQPVMAWAHGCTPADPPIYLQSEMLPGFAGGHAACIFAATERSSRVYGFVYGQGGSDQPYSSLDQFMLRPGTHASSSHEAVQDVLAIDPQSSEDMTSAYTHVAEYPTARLAGFSFHLLDIPVDTAGTGVAVDAVCVCVDELGAVVGHHIVVAPNAPTEA</sequence>